<sequence>MENQINVGDQNTQQIGQNPINQPTEVQVKPKFNYWAVSTIVFAVLFMVMVGVFAINYVKVKNNRTYLPSPTPEVSQTPSVVKQQPTGVPTAIPTTNLKLEDFANKEMLGENDNYSVYLINPKGGDTPEKTGELIVYDKKNKIVVKITGAFSIFGSTIVINDKKGEYVLLSTGTSMSRGIIPLSLAKKALAVKEFCATSDFLFYKDYVIYGNCDTFQNRPWEAGQAASLIALNFKTGQEKTITKSDLTHQYGPTKVVGDTLYYLDTFVTKEEDWQNPDNQKTVSKTYSLLSL</sequence>
<gene>
    <name evidence="2" type="ORF">COY59_03215</name>
</gene>
<feature type="transmembrane region" description="Helical" evidence="1">
    <location>
        <begin position="34"/>
        <end position="58"/>
    </location>
</feature>
<accession>A0A2M7RQY1</accession>
<dbReference type="Proteomes" id="UP000231069">
    <property type="component" value="Unassembled WGS sequence"/>
</dbReference>
<comment type="caution">
    <text evidence="2">The sequence shown here is derived from an EMBL/GenBank/DDBJ whole genome shotgun (WGS) entry which is preliminary data.</text>
</comment>
<organism evidence="2 3">
    <name type="scientific">Candidatus Gottesmanbacteria bacterium CG_4_10_14_0_8_um_filter_37_24</name>
    <dbReference type="NCBI Taxonomy" id="1974574"/>
    <lineage>
        <taxon>Bacteria</taxon>
        <taxon>Candidatus Gottesmaniibacteriota</taxon>
    </lineage>
</organism>
<dbReference type="AlphaFoldDB" id="A0A2M7RQY1"/>
<keyword evidence="1" id="KW-0472">Membrane</keyword>
<evidence type="ECO:0000313" key="2">
    <source>
        <dbReference type="EMBL" id="PIZ02721.1"/>
    </source>
</evidence>
<name>A0A2M7RQY1_9BACT</name>
<reference evidence="3" key="1">
    <citation type="submission" date="2017-09" db="EMBL/GenBank/DDBJ databases">
        <title>Depth-based differentiation of microbial function through sediment-hosted aquifers and enrichment of novel symbionts in the deep terrestrial subsurface.</title>
        <authorList>
            <person name="Probst A.J."/>
            <person name="Ladd B."/>
            <person name="Jarett J.K."/>
            <person name="Geller-Mcgrath D.E."/>
            <person name="Sieber C.M.K."/>
            <person name="Emerson J.B."/>
            <person name="Anantharaman K."/>
            <person name="Thomas B.C."/>
            <person name="Malmstrom R."/>
            <person name="Stieglmeier M."/>
            <person name="Klingl A."/>
            <person name="Woyke T."/>
            <person name="Ryan C.M."/>
            <person name="Banfield J.F."/>
        </authorList>
    </citation>
    <scope>NUCLEOTIDE SEQUENCE [LARGE SCALE GENOMIC DNA]</scope>
</reference>
<keyword evidence="1" id="KW-0812">Transmembrane</keyword>
<evidence type="ECO:0000256" key="1">
    <source>
        <dbReference type="SAM" id="Phobius"/>
    </source>
</evidence>
<keyword evidence="1" id="KW-1133">Transmembrane helix</keyword>
<dbReference type="EMBL" id="PFMK01000055">
    <property type="protein sequence ID" value="PIZ02721.1"/>
    <property type="molecule type" value="Genomic_DNA"/>
</dbReference>
<proteinExistence type="predicted"/>
<protein>
    <submittedName>
        <fullName evidence="2">Uncharacterized protein</fullName>
    </submittedName>
</protein>
<evidence type="ECO:0000313" key="3">
    <source>
        <dbReference type="Proteomes" id="UP000231069"/>
    </source>
</evidence>